<feature type="transmembrane region" description="Helical" evidence="6">
    <location>
        <begin position="321"/>
        <end position="344"/>
    </location>
</feature>
<comment type="subcellular location">
    <subcellularLocation>
        <location evidence="1">Cell membrane</location>
        <topology evidence="1">Multi-pass membrane protein</topology>
    </subcellularLocation>
</comment>
<dbReference type="Pfam" id="PF07690">
    <property type="entry name" value="MFS_1"/>
    <property type="match status" value="1"/>
</dbReference>
<dbReference type="PANTHER" id="PTHR23506:SF23">
    <property type="entry name" value="GH10249P"/>
    <property type="match status" value="1"/>
</dbReference>
<dbReference type="CDD" id="cd17325">
    <property type="entry name" value="MFS_MdtG_SLC18_like"/>
    <property type="match status" value="1"/>
</dbReference>
<reference evidence="8 9" key="1">
    <citation type="submission" date="2010-04" db="EMBL/GenBank/DDBJ databases">
        <authorList>
            <person name="Qin X."/>
            <person name="Bachman B."/>
            <person name="Battles P."/>
            <person name="Bell A."/>
            <person name="Bess C."/>
            <person name="Bickham C."/>
            <person name="Chaboub L."/>
            <person name="Chen D."/>
            <person name="Coyle M."/>
            <person name="Deiros D.R."/>
            <person name="Dinh H."/>
            <person name="Forbes L."/>
            <person name="Fowler G."/>
            <person name="Francisco L."/>
            <person name="Fu Q."/>
            <person name="Gubbala S."/>
            <person name="Hale W."/>
            <person name="Han Y."/>
            <person name="Hemphill L."/>
            <person name="Highlander S.K."/>
            <person name="Hirani K."/>
            <person name="Hogues M."/>
            <person name="Jackson L."/>
            <person name="Jakkamsetti A."/>
            <person name="Javaid M."/>
            <person name="Jiang H."/>
            <person name="Korchina V."/>
            <person name="Kovar C."/>
            <person name="Lara F."/>
            <person name="Lee S."/>
            <person name="Mata R."/>
            <person name="Mathew T."/>
            <person name="Moen C."/>
            <person name="Morales K."/>
            <person name="Munidasa M."/>
            <person name="Nazareth L."/>
            <person name="Ngo R."/>
            <person name="Nguyen L."/>
            <person name="Okwuonu G."/>
            <person name="Ongeri F."/>
            <person name="Patil S."/>
            <person name="Petrosino J."/>
            <person name="Pham C."/>
            <person name="Pham P."/>
            <person name="Pu L.-L."/>
            <person name="Puazo M."/>
            <person name="Raj R."/>
            <person name="Reid J."/>
            <person name="Rouhana J."/>
            <person name="Saada N."/>
            <person name="Shang Y."/>
            <person name="Simmons D."/>
            <person name="Thornton R."/>
            <person name="Warren J."/>
            <person name="Weissenberger G."/>
            <person name="Zhang J."/>
            <person name="Zhang L."/>
            <person name="Zhou C."/>
            <person name="Zhu D."/>
            <person name="Muzny D."/>
            <person name="Worley K."/>
            <person name="Gibbs R."/>
        </authorList>
    </citation>
    <scope>NUCLEOTIDE SEQUENCE [LARGE SCALE GENOMIC DNA]</scope>
    <source>
        <strain evidence="8 9">ATCC 49030</strain>
    </source>
</reference>
<feature type="transmembrane region" description="Helical" evidence="6">
    <location>
        <begin position="168"/>
        <end position="188"/>
    </location>
</feature>
<evidence type="ECO:0000313" key="8">
    <source>
        <dbReference type="EMBL" id="EFG47462.1"/>
    </source>
</evidence>
<dbReference type="InterPro" id="IPR001958">
    <property type="entry name" value="Tet-R_TetA/multi-R_MdtG-like"/>
</dbReference>
<dbReference type="AlphaFoldDB" id="D4YMZ7"/>
<dbReference type="InterPro" id="IPR011701">
    <property type="entry name" value="MFS"/>
</dbReference>
<name>D4YMZ7_9MICO</name>
<dbReference type="SUPFAM" id="SSF103473">
    <property type="entry name" value="MFS general substrate transporter"/>
    <property type="match status" value="1"/>
</dbReference>
<proteinExistence type="predicted"/>
<dbReference type="RefSeq" id="WP_005883982.1">
    <property type="nucleotide sequence ID" value="NZ_ADNU01000037.1"/>
</dbReference>
<dbReference type="InterPro" id="IPR036259">
    <property type="entry name" value="MFS_trans_sf"/>
</dbReference>
<dbReference type="Pfam" id="PF00854">
    <property type="entry name" value="PTR2"/>
    <property type="match status" value="1"/>
</dbReference>
<feature type="transmembrane region" description="Helical" evidence="6">
    <location>
        <begin position="47"/>
        <end position="67"/>
    </location>
</feature>
<dbReference type="eggNOG" id="COG2814">
    <property type="taxonomic scope" value="Bacteria"/>
</dbReference>
<dbReference type="GO" id="GO:0022857">
    <property type="term" value="F:transmembrane transporter activity"/>
    <property type="evidence" value="ECO:0007669"/>
    <property type="project" value="InterPro"/>
</dbReference>
<feature type="domain" description="Major facilitator superfamily (MFS) profile" evidence="7">
    <location>
        <begin position="13"/>
        <end position="410"/>
    </location>
</feature>
<gene>
    <name evidence="8" type="ORF">HMPREF0183_1254</name>
</gene>
<evidence type="ECO:0000256" key="4">
    <source>
        <dbReference type="ARBA" id="ARBA00022989"/>
    </source>
</evidence>
<dbReference type="PROSITE" id="PS50850">
    <property type="entry name" value="MFS"/>
    <property type="match status" value="1"/>
</dbReference>
<feature type="transmembrane region" description="Helical" evidence="6">
    <location>
        <begin position="297"/>
        <end position="315"/>
    </location>
</feature>
<dbReference type="Gene3D" id="1.20.1250.20">
    <property type="entry name" value="MFS general substrate transporter like domains"/>
    <property type="match status" value="1"/>
</dbReference>
<keyword evidence="2" id="KW-0813">Transport</keyword>
<dbReference type="InterPro" id="IPR000109">
    <property type="entry name" value="POT_fam"/>
</dbReference>
<evidence type="ECO:0000259" key="7">
    <source>
        <dbReference type="PROSITE" id="PS50850"/>
    </source>
</evidence>
<accession>D4YMZ7</accession>
<feature type="transmembrane region" description="Helical" evidence="6">
    <location>
        <begin position="229"/>
        <end position="255"/>
    </location>
</feature>
<feature type="transmembrane region" description="Helical" evidence="6">
    <location>
        <begin position="138"/>
        <end position="162"/>
    </location>
</feature>
<comment type="caution">
    <text evidence="8">The sequence shown here is derived from an EMBL/GenBank/DDBJ whole genome shotgun (WGS) entry which is preliminary data.</text>
</comment>
<feature type="transmembrane region" description="Helical" evidence="6">
    <location>
        <begin position="384"/>
        <end position="405"/>
    </location>
</feature>
<evidence type="ECO:0000256" key="5">
    <source>
        <dbReference type="ARBA" id="ARBA00023136"/>
    </source>
</evidence>
<keyword evidence="5 6" id="KW-0472">Membrane</keyword>
<sequence>MTPKQPKTAIPADIWVMVIAAFIVAIGYGIIAPVLPQFASSFNVGETAAAVVVSAFAFFRLVSAPAGGSLVNRLGERPIYVTGLLIVAASTYAVAFAQTYWQLLIFRGLGGLGSTMFTVSAMAIIVKLAPPHARARATGLYATSFLIGNIAGPIVGGLLAGFGLKVPFIIYGTGLVIAAAVVHVKLASSTRVARAEVRATVSPDDTSPRATSSPTLAPMRVREAWQVPAYRAALLGATVSGWSAMGIRVAIYPLFALSVLKVGPEAAGLALTFFALGNAIAINASSRFADTYGRVPFVSAGFAVMGIATLLLGVWPNLPMFLALSTVAGMGAGLIMPAQQAAIADVVGSERPSGKVLSRFQMAMDFGSIVGPIATAALAQNVSYAVAFAVAGAFCLLASIVWLFTPEPMNKPPARSQQKN</sequence>
<keyword evidence="3 6" id="KW-0812">Transmembrane</keyword>
<protein>
    <submittedName>
        <fullName evidence="8">Transporter, major facilitator family protein</fullName>
    </submittedName>
</protein>
<feature type="transmembrane region" description="Helical" evidence="6">
    <location>
        <begin position="12"/>
        <end position="35"/>
    </location>
</feature>
<dbReference type="GO" id="GO:0005886">
    <property type="term" value="C:plasma membrane"/>
    <property type="evidence" value="ECO:0007669"/>
    <property type="project" value="UniProtKB-SubCell"/>
</dbReference>
<keyword evidence="4 6" id="KW-1133">Transmembrane helix</keyword>
<dbReference type="STRING" id="585530.HMPREF0183_1254"/>
<evidence type="ECO:0000256" key="1">
    <source>
        <dbReference type="ARBA" id="ARBA00004651"/>
    </source>
</evidence>
<dbReference type="OrthoDB" id="9793283at2"/>
<feature type="transmembrane region" description="Helical" evidence="6">
    <location>
        <begin position="79"/>
        <end position="98"/>
    </location>
</feature>
<evidence type="ECO:0000256" key="3">
    <source>
        <dbReference type="ARBA" id="ARBA00022692"/>
    </source>
</evidence>
<dbReference type="InterPro" id="IPR050930">
    <property type="entry name" value="MFS_Vesicular_Transporter"/>
</dbReference>
<keyword evidence="9" id="KW-1185">Reference proteome</keyword>
<dbReference type="Proteomes" id="UP000005714">
    <property type="component" value="Unassembled WGS sequence"/>
</dbReference>
<feature type="transmembrane region" description="Helical" evidence="6">
    <location>
        <begin position="104"/>
        <end position="126"/>
    </location>
</feature>
<dbReference type="InterPro" id="IPR020846">
    <property type="entry name" value="MFS_dom"/>
</dbReference>
<evidence type="ECO:0000256" key="6">
    <source>
        <dbReference type="SAM" id="Phobius"/>
    </source>
</evidence>
<evidence type="ECO:0000256" key="2">
    <source>
        <dbReference type="ARBA" id="ARBA00022448"/>
    </source>
</evidence>
<dbReference type="Gene3D" id="1.20.1720.10">
    <property type="entry name" value="Multidrug resistance protein D"/>
    <property type="match status" value="1"/>
</dbReference>
<feature type="transmembrane region" description="Helical" evidence="6">
    <location>
        <begin position="267"/>
        <end position="285"/>
    </location>
</feature>
<feature type="transmembrane region" description="Helical" evidence="6">
    <location>
        <begin position="356"/>
        <end position="378"/>
    </location>
</feature>
<evidence type="ECO:0000313" key="9">
    <source>
        <dbReference type="Proteomes" id="UP000005714"/>
    </source>
</evidence>
<dbReference type="PANTHER" id="PTHR23506">
    <property type="entry name" value="GH10249P"/>
    <property type="match status" value="1"/>
</dbReference>
<dbReference type="EMBL" id="ADNU01000037">
    <property type="protein sequence ID" value="EFG47462.1"/>
    <property type="molecule type" value="Genomic_DNA"/>
</dbReference>
<dbReference type="PRINTS" id="PR01035">
    <property type="entry name" value="TCRTETA"/>
</dbReference>
<organism evidence="8 9">
    <name type="scientific">Brevibacterium mcbrellneri ATCC 49030</name>
    <dbReference type="NCBI Taxonomy" id="585530"/>
    <lineage>
        <taxon>Bacteria</taxon>
        <taxon>Bacillati</taxon>
        <taxon>Actinomycetota</taxon>
        <taxon>Actinomycetes</taxon>
        <taxon>Micrococcales</taxon>
        <taxon>Brevibacteriaceae</taxon>
        <taxon>Brevibacterium</taxon>
    </lineage>
</organism>